<dbReference type="SUPFAM" id="SSF47323">
    <property type="entry name" value="Anticodon-binding domain of a subclass of class I aminoacyl-tRNA synthetases"/>
    <property type="match status" value="1"/>
</dbReference>
<keyword evidence="7" id="KW-0067">ATP-binding</keyword>
<dbReference type="GeneID" id="20250606"/>
<dbReference type="Pfam" id="PF01406">
    <property type="entry name" value="tRNA-synt_1e"/>
    <property type="match status" value="1"/>
</dbReference>
<evidence type="ECO:0000256" key="7">
    <source>
        <dbReference type="ARBA" id="ARBA00022840"/>
    </source>
</evidence>
<dbReference type="PANTHER" id="PTHR10890:SF3">
    <property type="entry name" value="CYSTEINE--TRNA LIGASE, CYTOPLASMIC"/>
    <property type="match status" value="1"/>
</dbReference>
<dbReference type="KEGG" id="lgi:LOTGIDRAFT_237933"/>
<dbReference type="GO" id="GO:0004817">
    <property type="term" value="F:cysteine-tRNA ligase activity"/>
    <property type="evidence" value="ECO:0007669"/>
    <property type="project" value="UniProtKB-EC"/>
</dbReference>
<organism evidence="14 15">
    <name type="scientific">Lottia gigantea</name>
    <name type="common">Giant owl limpet</name>
    <dbReference type="NCBI Taxonomy" id="225164"/>
    <lineage>
        <taxon>Eukaryota</taxon>
        <taxon>Metazoa</taxon>
        <taxon>Spiralia</taxon>
        <taxon>Lophotrochozoa</taxon>
        <taxon>Mollusca</taxon>
        <taxon>Gastropoda</taxon>
        <taxon>Patellogastropoda</taxon>
        <taxon>Lottioidea</taxon>
        <taxon>Lottiidae</taxon>
        <taxon>Lottia</taxon>
    </lineage>
</organism>
<sequence length="721" mass="82672">MAQEVFVPQDGKLVTWYSCGPTVYDVSHMGHARSYISFDILRRVISNYFGYDVFYCMNITDIDDKIIVRARQRYLLEQYKLEARTPEVILSDTQEAMKIFLKKLETEEDPDKKAMMDRMNISITAAIKNLEQKLASGTNKNDVEIAKERLFEDGKDILGKWLDTLKGSEVKDNSIFQQLPRQFEELYHKDMKALNVLPPDVLTRVSEYIPENVEYVEKIIKNGYAYESNGSVYFETSKFDQKDGHHYAKLVPEAYGDDKALAEGEGELASEGEKKNASDFALWKASKPGEPAWDSPWGKGRPGWHLECSVMASCILGQSMDIHSGGCDLKFPHHDNEIAQSEAYYDNDNWVRYFLHTGHLTIEGCKMSKSLKNFITIQDALQTYTSRQIRFLYLLHSWKDTLDYGKPTMEMAVQYEKTVNEFFFNVKDVLRNTPSVGVEGFDKWTQDEVELNKKYLETKAAVHEALCDSVDTKTALKLIKDLISVTHVYLNKKDNDKSRPNRRVIFYIASYITEILKVFGTIEDDESVGFPQGSDLTTNIEEMVMPYLTAMGDFREKVRQSARSAVSQGKDMLKACSDGIKDKGSMTVNEILKLCDDVRDVVLPELGVRLEDKEGRQPVIKLVDKETLRKEREEILKAEELKRLEKEKKAAAQAEKDKQKSIPPSQLFLHEIDKYSAFDEKGMPTHDKAGEPLSKSALKKLTKLYDAQDKKYQDYLKSQKQ</sequence>
<evidence type="ECO:0000256" key="2">
    <source>
        <dbReference type="ARBA" id="ARBA00012832"/>
    </source>
</evidence>
<keyword evidence="5" id="KW-0547">Nucleotide-binding</keyword>
<dbReference type="PRINTS" id="PR00983">
    <property type="entry name" value="TRNASYNTHCYS"/>
</dbReference>
<keyword evidence="3" id="KW-0436">Ligase</keyword>
<dbReference type="OrthoDB" id="438179at2759"/>
<dbReference type="STRING" id="225164.V4CK02"/>
<dbReference type="PANTHER" id="PTHR10890">
    <property type="entry name" value="CYSTEINYL-TRNA SYNTHETASE"/>
    <property type="match status" value="1"/>
</dbReference>
<dbReference type="InterPro" id="IPR032678">
    <property type="entry name" value="tRNA-synt_1_cat_dom"/>
</dbReference>
<name>V4CK02_LOTGI</name>
<dbReference type="GO" id="GO:0046872">
    <property type="term" value="F:metal ion binding"/>
    <property type="evidence" value="ECO:0007669"/>
    <property type="project" value="UniProtKB-KW"/>
</dbReference>
<dbReference type="CDD" id="cd00672">
    <property type="entry name" value="CysRS_core"/>
    <property type="match status" value="1"/>
</dbReference>
<evidence type="ECO:0000256" key="11">
    <source>
        <dbReference type="ARBA" id="ARBA00039362"/>
    </source>
</evidence>
<dbReference type="Proteomes" id="UP000030746">
    <property type="component" value="Unassembled WGS sequence"/>
</dbReference>
<gene>
    <name evidence="14" type="ORF">LOTGIDRAFT_237933</name>
</gene>
<evidence type="ECO:0000259" key="13">
    <source>
        <dbReference type="Pfam" id="PF01406"/>
    </source>
</evidence>
<dbReference type="NCBIfam" id="TIGR00435">
    <property type="entry name" value="cysS"/>
    <property type="match status" value="1"/>
</dbReference>
<dbReference type="GO" id="GO:0005737">
    <property type="term" value="C:cytoplasm"/>
    <property type="evidence" value="ECO:0007669"/>
    <property type="project" value="TreeGrafter"/>
</dbReference>
<dbReference type="InterPro" id="IPR009080">
    <property type="entry name" value="tRNAsynth_Ia_anticodon-bd"/>
</dbReference>
<evidence type="ECO:0000313" key="14">
    <source>
        <dbReference type="EMBL" id="ESP02550.1"/>
    </source>
</evidence>
<proteinExistence type="inferred from homology"/>
<evidence type="ECO:0000256" key="3">
    <source>
        <dbReference type="ARBA" id="ARBA00022598"/>
    </source>
</evidence>
<accession>V4CK02</accession>
<feature type="coiled-coil region" evidence="12">
    <location>
        <begin position="628"/>
        <end position="661"/>
    </location>
</feature>
<evidence type="ECO:0000256" key="9">
    <source>
        <dbReference type="ARBA" id="ARBA00023146"/>
    </source>
</evidence>
<dbReference type="CTD" id="20250606"/>
<dbReference type="AlphaFoldDB" id="V4CK02"/>
<evidence type="ECO:0000256" key="12">
    <source>
        <dbReference type="SAM" id="Coils"/>
    </source>
</evidence>
<feature type="domain" description="tRNA synthetases class I catalytic" evidence="13">
    <location>
        <begin position="7"/>
        <end position="412"/>
    </location>
</feature>
<dbReference type="RefSeq" id="XP_009046766.1">
    <property type="nucleotide sequence ID" value="XM_009048518.1"/>
</dbReference>
<dbReference type="EMBL" id="KB200183">
    <property type="protein sequence ID" value="ESP02550.1"/>
    <property type="molecule type" value="Genomic_DNA"/>
</dbReference>
<dbReference type="EC" id="6.1.1.16" evidence="2"/>
<evidence type="ECO:0000256" key="5">
    <source>
        <dbReference type="ARBA" id="ARBA00022741"/>
    </source>
</evidence>
<keyword evidence="9" id="KW-0030">Aminoacyl-tRNA synthetase</keyword>
<evidence type="ECO:0000256" key="1">
    <source>
        <dbReference type="ARBA" id="ARBA00001947"/>
    </source>
</evidence>
<keyword evidence="12" id="KW-0175">Coiled coil</keyword>
<dbReference type="InterPro" id="IPR014729">
    <property type="entry name" value="Rossmann-like_a/b/a_fold"/>
</dbReference>
<dbReference type="GO" id="GO:0006423">
    <property type="term" value="P:cysteinyl-tRNA aminoacylation"/>
    <property type="evidence" value="ECO:0007669"/>
    <property type="project" value="InterPro"/>
</dbReference>
<keyword evidence="8" id="KW-0648">Protein biosynthesis</keyword>
<dbReference type="GO" id="GO:0005524">
    <property type="term" value="F:ATP binding"/>
    <property type="evidence" value="ECO:0007669"/>
    <property type="project" value="UniProtKB-KW"/>
</dbReference>
<evidence type="ECO:0000256" key="10">
    <source>
        <dbReference type="ARBA" id="ARBA00031499"/>
    </source>
</evidence>
<evidence type="ECO:0000313" key="15">
    <source>
        <dbReference type="Proteomes" id="UP000030746"/>
    </source>
</evidence>
<evidence type="ECO:0000256" key="6">
    <source>
        <dbReference type="ARBA" id="ARBA00022833"/>
    </source>
</evidence>
<dbReference type="HOGENOM" id="CLU_013528_3_3_1"/>
<dbReference type="HAMAP" id="MF_00041">
    <property type="entry name" value="Cys_tRNA_synth"/>
    <property type="match status" value="1"/>
</dbReference>
<evidence type="ECO:0000256" key="8">
    <source>
        <dbReference type="ARBA" id="ARBA00022917"/>
    </source>
</evidence>
<dbReference type="SUPFAM" id="SSF52374">
    <property type="entry name" value="Nucleotidylyl transferase"/>
    <property type="match status" value="1"/>
</dbReference>
<dbReference type="Gene3D" id="3.40.50.620">
    <property type="entry name" value="HUPs"/>
    <property type="match status" value="1"/>
</dbReference>
<protein>
    <recommendedName>
        <fullName evidence="11">Cysteine--tRNA ligase, cytoplasmic</fullName>
        <ecNumber evidence="2">6.1.1.16</ecNumber>
    </recommendedName>
    <alternativeName>
        <fullName evidence="10">Cysteinyl-tRNA synthetase</fullName>
    </alternativeName>
</protein>
<evidence type="ECO:0000256" key="4">
    <source>
        <dbReference type="ARBA" id="ARBA00022723"/>
    </source>
</evidence>
<comment type="cofactor">
    <cofactor evidence="1">
        <name>Zn(2+)</name>
        <dbReference type="ChEBI" id="CHEBI:29105"/>
    </cofactor>
</comment>
<dbReference type="InterPro" id="IPR024909">
    <property type="entry name" value="Cys-tRNA/MSH_ligase"/>
</dbReference>
<keyword evidence="15" id="KW-1185">Reference proteome</keyword>
<dbReference type="InterPro" id="IPR015803">
    <property type="entry name" value="Cys-tRNA-ligase"/>
</dbReference>
<keyword evidence="6" id="KW-0862">Zinc</keyword>
<reference evidence="14 15" key="1">
    <citation type="journal article" date="2013" name="Nature">
        <title>Insights into bilaterian evolution from three spiralian genomes.</title>
        <authorList>
            <person name="Simakov O."/>
            <person name="Marletaz F."/>
            <person name="Cho S.J."/>
            <person name="Edsinger-Gonzales E."/>
            <person name="Havlak P."/>
            <person name="Hellsten U."/>
            <person name="Kuo D.H."/>
            <person name="Larsson T."/>
            <person name="Lv J."/>
            <person name="Arendt D."/>
            <person name="Savage R."/>
            <person name="Osoegawa K."/>
            <person name="de Jong P."/>
            <person name="Grimwood J."/>
            <person name="Chapman J.A."/>
            <person name="Shapiro H."/>
            <person name="Aerts A."/>
            <person name="Otillar R.P."/>
            <person name="Terry A.Y."/>
            <person name="Boore J.L."/>
            <person name="Grigoriev I.V."/>
            <person name="Lindberg D.R."/>
            <person name="Seaver E.C."/>
            <person name="Weisblat D.A."/>
            <person name="Putnam N.H."/>
            <person name="Rokhsar D.S."/>
        </authorList>
    </citation>
    <scope>NUCLEOTIDE SEQUENCE [LARGE SCALE GENOMIC DNA]</scope>
</reference>
<keyword evidence="4" id="KW-0479">Metal-binding</keyword>
<dbReference type="OMA" id="FHNDMKS"/>